<evidence type="ECO:0000256" key="2">
    <source>
        <dbReference type="ARBA" id="ARBA00011738"/>
    </source>
</evidence>
<dbReference type="PRINTS" id="PR00085">
    <property type="entry name" value="THFDHDRGNASE"/>
</dbReference>
<keyword evidence="7" id="KW-0511">Multifunctional enzyme</keyword>
<dbReference type="PROSITE" id="PS00767">
    <property type="entry name" value="THF_DHG_CYH_2"/>
    <property type="match status" value="1"/>
</dbReference>
<dbReference type="AlphaFoldDB" id="K3WR84"/>
<dbReference type="Gene3D" id="3.40.50.10860">
    <property type="entry name" value="Leucine Dehydrogenase, chain A, domain 1"/>
    <property type="match status" value="1"/>
</dbReference>
<dbReference type="GO" id="GO:0004477">
    <property type="term" value="F:methenyltetrahydrofolate cyclohydrolase activity"/>
    <property type="evidence" value="ECO:0007669"/>
    <property type="project" value="TreeGrafter"/>
</dbReference>
<evidence type="ECO:0000259" key="9">
    <source>
        <dbReference type="Pfam" id="PF02882"/>
    </source>
</evidence>
<dbReference type="InterPro" id="IPR036291">
    <property type="entry name" value="NAD(P)-bd_dom_sf"/>
</dbReference>
<dbReference type="FunFam" id="3.40.50.720:FF:000006">
    <property type="entry name" value="Bifunctional protein FolD"/>
    <property type="match status" value="1"/>
</dbReference>
<evidence type="ECO:0000256" key="1">
    <source>
        <dbReference type="ARBA" id="ARBA00004777"/>
    </source>
</evidence>
<dbReference type="FunFam" id="3.40.50.10860:FF:000005">
    <property type="entry name" value="C-1-tetrahydrofolate synthase, cytoplasmic, putative"/>
    <property type="match status" value="1"/>
</dbReference>
<feature type="domain" description="Tetrahydrofolate dehydrogenase/cyclohydrolase catalytic" evidence="8">
    <location>
        <begin position="5"/>
        <end position="118"/>
    </location>
</feature>
<dbReference type="PANTHER" id="PTHR48099:SF5">
    <property type="entry name" value="C-1-TETRAHYDROFOLATE SYNTHASE, CYTOPLASMIC"/>
    <property type="match status" value="1"/>
</dbReference>
<organism evidence="10 11">
    <name type="scientific">Globisporangium ultimum (strain ATCC 200006 / CBS 805.95 / DAOM BR144)</name>
    <name type="common">Pythium ultimum</name>
    <dbReference type="NCBI Taxonomy" id="431595"/>
    <lineage>
        <taxon>Eukaryota</taxon>
        <taxon>Sar</taxon>
        <taxon>Stramenopiles</taxon>
        <taxon>Oomycota</taxon>
        <taxon>Peronosporomycetes</taxon>
        <taxon>Pythiales</taxon>
        <taxon>Pythiaceae</taxon>
        <taxon>Globisporangium</taxon>
    </lineage>
</organism>
<dbReference type="Gene3D" id="3.40.50.720">
    <property type="entry name" value="NAD(P)-binding Rossmann-like Domain"/>
    <property type="match status" value="1"/>
</dbReference>
<evidence type="ECO:0000256" key="5">
    <source>
        <dbReference type="ARBA" id="ARBA00022857"/>
    </source>
</evidence>
<dbReference type="HAMAP" id="MF_01576">
    <property type="entry name" value="THF_DHG_CYH"/>
    <property type="match status" value="1"/>
</dbReference>
<evidence type="ECO:0000313" key="10">
    <source>
        <dbReference type="EnsemblProtists" id="PYU1_T007478"/>
    </source>
</evidence>
<keyword evidence="11" id="KW-1185">Reference proteome</keyword>
<dbReference type="eggNOG" id="KOG4230">
    <property type="taxonomic scope" value="Eukaryota"/>
</dbReference>
<dbReference type="SUPFAM" id="SSF53223">
    <property type="entry name" value="Aminoacid dehydrogenase-like, N-terminal domain"/>
    <property type="match status" value="1"/>
</dbReference>
<evidence type="ECO:0000259" key="8">
    <source>
        <dbReference type="Pfam" id="PF00763"/>
    </source>
</evidence>
<keyword evidence="5" id="KW-0521">NADP</keyword>
<dbReference type="EnsemblProtists" id="PYU1_T007478">
    <property type="protein sequence ID" value="PYU1_T007478"/>
    <property type="gene ID" value="PYU1_G007462"/>
</dbReference>
<accession>K3WR84</accession>
<dbReference type="GO" id="GO:0035999">
    <property type="term" value="P:tetrahydrofolate interconversion"/>
    <property type="evidence" value="ECO:0007669"/>
    <property type="project" value="TreeGrafter"/>
</dbReference>
<name>K3WR84_GLOUD</name>
<keyword evidence="4" id="KW-0378">Hydrolase</keyword>
<dbReference type="STRING" id="431595.K3WR84"/>
<comment type="pathway">
    <text evidence="1">One-carbon metabolism; tetrahydrofolate interconversion.</text>
</comment>
<dbReference type="InterPro" id="IPR046346">
    <property type="entry name" value="Aminoacid_DH-like_N_sf"/>
</dbReference>
<dbReference type="InParanoid" id="K3WR84"/>
<comment type="subunit">
    <text evidence="2">Homodimer.</text>
</comment>
<feature type="domain" description="Tetrahydrofolate dehydrogenase/cyclohydrolase NAD(P)-binding" evidence="9">
    <location>
        <begin position="146"/>
        <end position="292"/>
    </location>
</feature>
<reference evidence="11" key="2">
    <citation type="submission" date="2010-04" db="EMBL/GenBank/DDBJ databases">
        <authorList>
            <person name="Buell R."/>
            <person name="Hamilton J."/>
            <person name="Hostetler J."/>
        </authorList>
    </citation>
    <scope>NUCLEOTIDE SEQUENCE [LARGE SCALE GENOMIC DNA]</scope>
    <source>
        <strain evidence="11">DAOM:BR144</strain>
    </source>
</reference>
<keyword evidence="6" id="KW-0560">Oxidoreductase</keyword>
<dbReference type="InterPro" id="IPR020631">
    <property type="entry name" value="THF_DH/CycHdrlase_NAD-bd_dom"/>
</dbReference>
<dbReference type="SUPFAM" id="SSF51735">
    <property type="entry name" value="NAD(P)-binding Rossmann-fold domains"/>
    <property type="match status" value="1"/>
</dbReference>
<reference evidence="10" key="3">
    <citation type="submission" date="2015-02" db="UniProtKB">
        <authorList>
            <consortium name="EnsemblProtists"/>
        </authorList>
    </citation>
    <scope>IDENTIFICATION</scope>
    <source>
        <strain evidence="10">DAOM BR144</strain>
    </source>
</reference>
<keyword evidence="3" id="KW-0554">One-carbon metabolism</keyword>
<dbReference type="InterPro" id="IPR000672">
    <property type="entry name" value="THF_DH/CycHdrlase"/>
</dbReference>
<dbReference type="EMBL" id="GL376585">
    <property type="status" value="NOT_ANNOTATED_CDS"/>
    <property type="molecule type" value="Genomic_DNA"/>
</dbReference>
<dbReference type="GO" id="GO:0005829">
    <property type="term" value="C:cytosol"/>
    <property type="evidence" value="ECO:0007669"/>
    <property type="project" value="TreeGrafter"/>
</dbReference>
<protein>
    <submittedName>
        <fullName evidence="10">Uncharacterized protein</fullName>
    </submittedName>
</protein>
<sequence>MALVLDGKACSKAIEEELAAFVPSLAVAPKVALLLVGNDSGSKTYVKLKKNACTRVGITADIHEIDGAITFEDLDALIQQLNADASVHGILLQLPLPVHLQAKEEELLESIRPEKDIDGLHSEHFFQLAKPKAAESGDATNLHLEPCTPAGCIELLARNGIGVAGKDVVMVGRGKLVGLPLSLMLMKRDATITTCHSKTKGLADKVKQADIVIVGTGQPELVKGEWIKEGAVVVDVGNNYVDDATSKRGYKILGDVEYEAAKSRASAITPVPGGIGPMTVALLLKNIVKCAEFAQPK</sequence>
<dbReference type="InterPro" id="IPR020630">
    <property type="entry name" value="THF_DH/CycHdrlase_cat_dom"/>
</dbReference>
<evidence type="ECO:0000256" key="4">
    <source>
        <dbReference type="ARBA" id="ARBA00022801"/>
    </source>
</evidence>
<dbReference type="VEuPathDB" id="FungiDB:PYU1_G007462"/>
<dbReference type="GO" id="GO:0004488">
    <property type="term" value="F:methylenetetrahydrofolate dehydrogenase (NADP+) activity"/>
    <property type="evidence" value="ECO:0007669"/>
    <property type="project" value="InterPro"/>
</dbReference>
<dbReference type="CDD" id="cd01080">
    <property type="entry name" value="NAD_bind_m-THF_DH_Cyclohyd"/>
    <property type="match status" value="1"/>
</dbReference>
<dbReference type="Pfam" id="PF02882">
    <property type="entry name" value="THF_DHG_CYH_C"/>
    <property type="match status" value="1"/>
</dbReference>
<evidence type="ECO:0000313" key="11">
    <source>
        <dbReference type="Proteomes" id="UP000019132"/>
    </source>
</evidence>
<evidence type="ECO:0000256" key="3">
    <source>
        <dbReference type="ARBA" id="ARBA00022563"/>
    </source>
</evidence>
<dbReference type="OMA" id="YGCATPK"/>
<proteinExistence type="inferred from homology"/>
<reference evidence="11" key="1">
    <citation type="journal article" date="2010" name="Genome Biol.">
        <title>Genome sequence of the necrotrophic plant pathogen Pythium ultimum reveals original pathogenicity mechanisms and effector repertoire.</title>
        <authorList>
            <person name="Levesque C.A."/>
            <person name="Brouwer H."/>
            <person name="Cano L."/>
            <person name="Hamilton J.P."/>
            <person name="Holt C."/>
            <person name="Huitema E."/>
            <person name="Raffaele S."/>
            <person name="Robideau G.P."/>
            <person name="Thines M."/>
            <person name="Win J."/>
            <person name="Zerillo M.M."/>
            <person name="Beakes G.W."/>
            <person name="Boore J.L."/>
            <person name="Busam D."/>
            <person name="Dumas B."/>
            <person name="Ferriera S."/>
            <person name="Fuerstenberg S.I."/>
            <person name="Gachon C.M."/>
            <person name="Gaulin E."/>
            <person name="Govers F."/>
            <person name="Grenville-Briggs L."/>
            <person name="Horner N."/>
            <person name="Hostetler J."/>
            <person name="Jiang R.H."/>
            <person name="Johnson J."/>
            <person name="Krajaejun T."/>
            <person name="Lin H."/>
            <person name="Meijer H.J."/>
            <person name="Moore B."/>
            <person name="Morris P."/>
            <person name="Phuntmart V."/>
            <person name="Puiu D."/>
            <person name="Shetty J."/>
            <person name="Stajich J.E."/>
            <person name="Tripathy S."/>
            <person name="Wawra S."/>
            <person name="van West P."/>
            <person name="Whitty B.R."/>
            <person name="Coutinho P.M."/>
            <person name="Henrissat B."/>
            <person name="Martin F."/>
            <person name="Thomas P.D."/>
            <person name="Tyler B.M."/>
            <person name="De Vries R.P."/>
            <person name="Kamoun S."/>
            <person name="Yandell M."/>
            <person name="Tisserat N."/>
            <person name="Buell C.R."/>
        </authorList>
    </citation>
    <scope>NUCLEOTIDE SEQUENCE</scope>
    <source>
        <strain evidence="11">DAOM:BR144</strain>
    </source>
</reference>
<dbReference type="Pfam" id="PF00763">
    <property type="entry name" value="THF_DHG_CYH"/>
    <property type="match status" value="1"/>
</dbReference>
<dbReference type="HOGENOM" id="CLU_034045_1_2_1"/>
<dbReference type="InterPro" id="IPR020867">
    <property type="entry name" value="THF_DH/CycHdrlase_CS"/>
</dbReference>
<dbReference type="PANTHER" id="PTHR48099">
    <property type="entry name" value="C-1-TETRAHYDROFOLATE SYNTHASE, CYTOPLASMIC-RELATED"/>
    <property type="match status" value="1"/>
</dbReference>
<evidence type="ECO:0000256" key="6">
    <source>
        <dbReference type="ARBA" id="ARBA00023002"/>
    </source>
</evidence>
<dbReference type="Proteomes" id="UP000019132">
    <property type="component" value="Unassembled WGS sequence"/>
</dbReference>
<evidence type="ECO:0000256" key="7">
    <source>
        <dbReference type="ARBA" id="ARBA00023268"/>
    </source>
</evidence>